<evidence type="ECO:0000313" key="4">
    <source>
        <dbReference type="Proteomes" id="UP001155241"/>
    </source>
</evidence>
<keyword evidence="2" id="KW-0472">Membrane</keyword>
<gene>
    <name evidence="3" type="ORF">NG895_11930</name>
</gene>
<proteinExistence type="predicted"/>
<comment type="caution">
    <text evidence="3">The sequence shown here is derived from an EMBL/GenBank/DDBJ whole genome shotgun (WGS) entry which is preliminary data.</text>
</comment>
<accession>A0A9X2FAL7</accession>
<dbReference type="EMBL" id="JAMXLR010000036">
    <property type="protein sequence ID" value="MCO6044617.1"/>
    <property type="molecule type" value="Genomic_DNA"/>
</dbReference>
<dbReference type="RefSeq" id="WP_252852727.1">
    <property type="nucleotide sequence ID" value="NZ_JAMXLR010000036.1"/>
</dbReference>
<dbReference type="Proteomes" id="UP001155241">
    <property type="component" value="Unassembled WGS sequence"/>
</dbReference>
<name>A0A9X2FAL7_9BACT</name>
<evidence type="ECO:0000256" key="2">
    <source>
        <dbReference type="SAM" id="Phobius"/>
    </source>
</evidence>
<evidence type="ECO:0000256" key="1">
    <source>
        <dbReference type="SAM" id="MobiDB-lite"/>
    </source>
</evidence>
<reference evidence="3" key="1">
    <citation type="submission" date="2022-06" db="EMBL/GenBank/DDBJ databases">
        <title>Aeoliella straminimaris, a novel planctomycete from sediments.</title>
        <authorList>
            <person name="Vitorino I.R."/>
            <person name="Lage O.M."/>
        </authorList>
    </citation>
    <scope>NUCLEOTIDE SEQUENCE</scope>
    <source>
        <strain evidence="3">ICT_H6.2</strain>
    </source>
</reference>
<sequence length="113" mass="12599">MASENPYESPESGEPVGGPSVPRAPRWPVPSLGWLFSILWLTSVWILSGLAALWVSARFYRIWHPEDVEPMIEIGQGAIAILIVVWFLLGMAGTILLGYLERRLRRRGPKTSG</sequence>
<evidence type="ECO:0000313" key="3">
    <source>
        <dbReference type="EMBL" id="MCO6044617.1"/>
    </source>
</evidence>
<feature type="transmembrane region" description="Helical" evidence="2">
    <location>
        <begin position="77"/>
        <end position="100"/>
    </location>
</feature>
<keyword evidence="4" id="KW-1185">Reference proteome</keyword>
<dbReference type="AlphaFoldDB" id="A0A9X2FAL7"/>
<keyword evidence="2" id="KW-1133">Transmembrane helix</keyword>
<organism evidence="3 4">
    <name type="scientific">Aeoliella straminimaris</name>
    <dbReference type="NCBI Taxonomy" id="2954799"/>
    <lineage>
        <taxon>Bacteria</taxon>
        <taxon>Pseudomonadati</taxon>
        <taxon>Planctomycetota</taxon>
        <taxon>Planctomycetia</taxon>
        <taxon>Pirellulales</taxon>
        <taxon>Lacipirellulaceae</taxon>
        <taxon>Aeoliella</taxon>
    </lineage>
</organism>
<protein>
    <submittedName>
        <fullName evidence="3">Uncharacterized protein</fullName>
    </submittedName>
</protein>
<feature type="region of interest" description="Disordered" evidence="1">
    <location>
        <begin position="1"/>
        <end position="21"/>
    </location>
</feature>
<keyword evidence="2" id="KW-0812">Transmembrane</keyword>
<feature type="transmembrane region" description="Helical" evidence="2">
    <location>
        <begin position="32"/>
        <end position="57"/>
    </location>
</feature>